<proteinExistence type="predicted"/>
<feature type="region of interest" description="Disordered" evidence="2">
    <location>
        <begin position="17"/>
        <end position="39"/>
    </location>
</feature>
<feature type="zinc finger region" description="C3H1-type" evidence="1">
    <location>
        <begin position="358"/>
        <end position="386"/>
    </location>
</feature>
<evidence type="ECO:0000313" key="5">
    <source>
        <dbReference type="EMBL" id="CAK9043479.1"/>
    </source>
</evidence>
<dbReference type="Proteomes" id="UP001642464">
    <property type="component" value="Unassembled WGS sequence"/>
</dbReference>
<gene>
    <name evidence="5" type="ORF">SCF082_LOCUS24839</name>
</gene>
<dbReference type="Gene3D" id="4.10.1000.10">
    <property type="entry name" value="Zinc finger, CCCH-type"/>
    <property type="match status" value="1"/>
</dbReference>
<keyword evidence="3" id="KW-1133">Transmembrane helix</keyword>
<feature type="region of interest" description="Disordered" evidence="2">
    <location>
        <begin position="970"/>
        <end position="1153"/>
    </location>
</feature>
<evidence type="ECO:0000256" key="3">
    <source>
        <dbReference type="SAM" id="Phobius"/>
    </source>
</evidence>
<feature type="compositionally biased region" description="Polar residues" evidence="2">
    <location>
        <begin position="990"/>
        <end position="1014"/>
    </location>
</feature>
<dbReference type="InterPro" id="IPR000571">
    <property type="entry name" value="Znf_CCCH"/>
</dbReference>
<feature type="transmembrane region" description="Helical" evidence="3">
    <location>
        <begin position="641"/>
        <end position="660"/>
    </location>
</feature>
<keyword evidence="1" id="KW-0862">Zinc</keyword>
<keyword evidence="6" id="KW-1185">Reference proteome</keyword>
<feature type="region of interest" description="Disordered" evidence="2">
    <location>
        <begin position="51"/>
        <end position="157"/>
    </location>
</feature>
<dbReference type="InterPro" id="IPR051144">
    <property type="entry name" value="Formin_homology_domain"/>
</dbReference>
<dbReference type="EMBL" id="CAXAMM010018458">
    <property type="protein sequence ID" value="CAK9043479.1"/>
    <property type="molecule type" value="Genomic_DNA"/>
</dbReference>
<organism evidence="5 6">
    <name type="scientific">Durusdinium trenchii</name>
    <dbReference type="NCBI Taxonomy" id="1381693"/>
    <lineage>
        <taxon>Eukaryota</taxon>
        <taxon>Sar</taxon>
        <taxon>Alveolata</taxon>
        <taxon>Dinophyceae</taxon>
        <taxon>Suessiales</taxon>
        <taxon>Symbiodiniaceae</taxon>
        <taxon>Durusdinium</taxon>
    </lineage>
</organism>
<name>A0ABP0LZU4_9DINO</name>
<feature type="transmembrane region" description="Helical" evidence="3">
    <location>
        <begin position="698"/>
        <end position="725"/>
    </location>
</feature>
<evidence type="ECO:0000256" key="2">
    <source>
        <dbReference type="SAM" id="MobiDB-lite"/>
    </source>
</evidence>
<keyword evidence="3" id="KW-0472">Membrane</keyword>
<comment type="caution">
    <text evidence="5">The sequence shown here is derived from an EMBL/GenBank/DDBJ whole genome shotgun (WGS) entry which is preliminary data.</text>
</comment>
<dbReference type="PANTHER" id="PTHR45733">
    <property type="entry name" value="FORMIN-J"/>
    <property type="match status" value="1"/>
</dbReference>
<feature type="compositionally biased region" description="Basic and acidic residues" evidence="2">
    <location>
        <begin position="53"/>
        <end position="62"/>
    </location>
</feature>
<keyword evidence="3" id="KW-0812">Transmembrane</keyword>
<evidence type="ECO:0000313" key="6">
    <source>
        <dbReference type="Proteomes" id="UP001642464"/>
    </source>
</evidence>
<protein>
    <submittedName>
        <fullName evidence="5">Protein split ends</fullName>
    </submittedName>
</protein>
<accession>A0ABP0LZU4</accession>
<feature type="domain" description="C3H1-type" evidence="4">
    <location>
        <begin position="358"/>
        <end position="386"/>
    </location>
</feature>
<keyword evidence="1" id="KW-0479">Metal-binding</keyword>
<feature type="transmembrane region" description="Helical" evidence="3">
    <location>
        <begin position="737"/>
        <end position="763"/>
    </location>
</feature>
<feature type="region of interest" description="Disordered" evidence="2">
    <location>
        <begin position="192"/>
        <end position="300"/>
    </location>
</feature>
<dbReference type="PROSITE" id="PS50103">
    <property type="entry name" value="ZF_C3H1"/>
    <property type="match status" value="1"/>
</dbReference>
<feature type="compositionally biased region" description="Basic residues" evidence="2">
    <location>
        <begin position="102"/>
        <end position="114"/>
    </location>
</feature>
<evidence type="ECO:0000259" key="4">
    <source>
        <dbReference type="PROSITE" id="PS50103"/>
    </source>
</evidence>
<feature type="compositionally biased region" description="Polar residues" evidence="2">
    <location>
        <begin position="1105"/>
        <end position="1142"/>
    </location>
</feature>
<feature type="compositionally biased region" description="Basic and acidic residues" evidence="2">
    <location>
        <begin position="229"/>
        <end position="298"/>
    </location>
</feature>
<feature type="transmembrane region" description="Helical" evidence="3">
    <location>
        <begin position="666"/>
        <end position="686"/>
    </location>
</feature>
<sequence length="1237" mass="134314">MPWRINLIVKAGPVLDQCGHPDPPVGPASGRMRGSAGGYDVSVGVKVWTAESIENHQPGEKKAKAKKKEKKEKKEKALALEDKKRKKGSSDSDAPKVPKVPKDKKRSPSRKKGSRSPSLTMMLPAEAPAQVSNPEAAMKALLPPSSRPAPPKALPAAKVPAGTVEDLDLDDDEVVACEAPPKVAEAAVAVRAGTAEAAPKRRRAVEIQVVEIEDGKDEEAKDRRRRARKEKEAKEKEAKESEAKEKDLKEAEAKEKEVKEKELKEKEAKEKEAKEKELKEKELSEKETKEKEGKEKVPTDMSVQAKPKNTAQAGVAAAAALGFDVLPKQSSFVPPTAPALGLRPSINAPIPLPANSNPTQSRVCVQYLCWARCDRGSNCPEAHIMDPEEEMRVRAKFKLQECNQGASCTRTSCLFRHPGEHVEEDHCLILVGDGGAADERLARRRLAAGGRLAHFLVTEEQVKHAGAEDEIIFTWQPLHKATTSSLGRKLGPSMKTYWTKSGPDCIALAPGQCLEIFTQNGEMRLVRLVNELTGHVLMELSGLVLLHVTPEEAETVDVEVEDPELRACGTFSKRYVLISLLVLCLWHLLRWVVSMKFELVASEGQWDWWRGVLVIVSGFFCAPGLWHGWAASLSGEADCGWTHKLVSLLVISLVAMLAARAQVADFPLYGISTIASFLSGPLLQYYQTRWSHPSRHLFDCLLWTLAQLVGTIGLAAVLSVIVVLYRTLLEPEMFANVFLPVSTAVVEGGMVSFTQMMYTTLVVKRRPAVPGDVSFVAMPYMLTCLHGFAEAARIVGVFSGAVTGGEYTWLGSLGVGLLLNVLARCGWTRLGLYMVLKQLLPLRWALVFAPGAYGKLHDEIKIYAGYFRFPVVISLVIARAIVHQDLSLDGPKSFCFNASAALSLLCMLLMEILEDQIVLRQLVPMSPVLQEFVDSEVQKEGHGRHGSLLSLDLRRTTSLSPWRLEELDEKGFKSSANSPRGTSPRGMEGSPTQPSAHSAQSTNDPSGSGPTVTCLSLPGEAPRTPEKCSPEAPSPQLLPVLPGSEPAPPPPPLARAASTDSGVKRPILRMPSEPAPSQSGHLPGLFAVTPSSESSQRPARAVRSATLTVPSRQISKQSVGSKRSVGSKQSVGSILSHSQSEAPDSPRLVPSLGQRRDSLGSRIRSSLGQPRAITPSLLLHGLREMPLWCQLSAIGIISEATLGFLNTTMGPGGGIINEPCPEFDALVSLWWPCPLQC</sequence>
<feature type="compositionally biased region" description="Basic and acidic residues" evidence="2">
    <location>
        <begin position="72"/>
        <end position="96"/>
    </location>
</feature>
<evidence type="ECO:0000256" key="1">
    <source>
        <dbReference type="PROSITE-ProRule" id="PRU00723"/>
    </source>
</evidence>
<feature type="transmembrane region" description="Helical" evidence="3">
    <location>
        <begin position="608"/>
        <end position="629"/>
    </location>
</feature>
<feature type="transmembrane region" description="Helical" evidence="3">
    <location>
        <begin position="575"/>
        <end position="593"/>
    </location>
</feature>
<reference evidence="5 6" key="1">
    <citation type="submission" date="2024-02" db="EMBL/GenBank/DDBJ databases">
        <authorList>
            <person name="Chen Y."/>
            <person name="Shah S."/>
            <person name="Dougan E. K."/>
            <person name="Thang M."/>
            <person name="Chan C."/>
        </authorList>
    </citation>
    <scope>NUCLEOTIDE SEQUENCE [LARGE SCALE GENOMIC DNA]</scope>
</reference>
<keyword evidence="1" id="KW-0863">Zinc-finger</keyword>